<dbReference type="GO" id="GO:0071111">
    <property type="term" value="F:cyclic-guanylate-specific phosphodiesterase activity"/>
    <property type="evidence" value="ECO:0007669"/>
    <property type="project" value="InterPro"/>
</dbReference>
<accession>A0A432WBC9</accession>
<evidence type="ECO:0000313" key="3">
    <source>
        <dbReference type="Proteomes" id="UP000288405"/>
    </source>
</evidence>
<reference evidence="2 3" key="1">
    <citation type="journal article" date="2011" name="Front. Microbiol.">
        <title>Genomic signatures of strain selection and enhancement in Bacillus atrophaeus var. globigii, a historical biowarfare simulant.</title>
        <authorList>
            <person name="Gibbons H.S."/>
            <person name="Broomall S.M."/>
            <person name="McNew L.A."/>
            <person name="Daligault H."/>
            <person name="Chapman C."/>
            <person name="Bruce D."/>
            <person name="Karavis M."/>
            <person name="Krepps M."/>
            <person name="McGregor P.A."/>
            <person name="Hong C."/>
            <person name="Park K.H."/>
            <person name="Akmal A."/>
            <person name="Feldman A."/>
            <person name="Lin J.S."/>
            <person name="Chang W.E."/>
            <person name="Higgs B.W."/>
            <person name="Demirev P."/>
            <person name="Lindquist J."/>
            <person name="Liem A."/>
            <person name="Fochler E."/>
            <person name="Read T.D."/>
            <person name="Tapia R."/>
            <person name="Johnson S."/>
            <person name="Bishop-Lilly K.A."/>
            <person name="Detter C."/>
            <person name="Han C."/>
            <person name="Sozhamannan S."/>
            <person name="Rosenzweig C.N."/>
            <person name="Skowronski E.W."/>
        </authorList>
    </citation>
    <scope>NUCLEOTIDE SEQUENCE [LARGE SCALE GENOMIC DNA]</scope>
    <source>
        <strain evidence="2 3">GYP-17</strain>
    </source>
</reference>
<dbReference type="InterPro" id="IPR050706">
    <property type="entry name" value="Cyclic-di-GMP_PDE-like"/>
</dbReference>
<evidence type="ECO:0000259" key="1">
    <source>
        <dbReference type="PROSITE" id="PS50883"/>
    </source>
</evidence>
<dbReference type="CDD" id="cd01948">
    <property type="entry name" value="EAL"/>
    <property type="match status" value="1"/>
</dbReference>
<dbReference type="InterPro" id="IPR035919">
    <property type="entry name" value="EAL_sf"/>
</dbReference>
<dbReference type="EMBL" id="PIPM01000014">
    <property type="protein sequence ID" value="RUO29063.1"/>
    <property type="molecule type" value="Genomic_DNA"/>
</dbReference>
<dbReference type="AlphaFoldDB" id="A0A432WBC9"/>
<dbReference type="PANTHER" id="PTHR33121:SF70">
    <property type="entry name" value="SIGNALING PROTEIN YKOW"/>
    <property type="match status" value="1"/>
</dbReference>
<dbReference type="OrthoDB" id="1316910at2"/>
<dbReference type="Gene3D" id="3.20.20.450">
    <property type="entry name" value="EAL domain"/>
    <property type="match status" value="1"/>
</dbReference>
<gene>
    <name evidence="2" type="ORF">CWE11_10330</name>
</gene>
<dbReference type="InterPro" id="IPR001633">
    <property type="entry name" value="EAL_dom"/>
</dbReference>
<feature type="domain" description="EAL" evidence="1">
    <location>
        <begin position="31"/>
        <end position="285"/>
    </location>
</feature>
<dbReference type="SMART" id="SM00052">
    <property type="entry name" value="EAL"/>
    <property type="match status" value="1"/>
</dbReference>
<proteinExistence type="predicted"/>
<keyword evidence="3" id="KW-1185">Reference proteome</keyword>
<organism evidence="2 3">
    <name type="scientific">Aliidiomarina sanyensis</name>
    <dbReference type="NCBI Taxonomy" id="1249555"/>
    <lineage>
        <taxon>Bacteria</taxon>
        <taxon>Pseudomonadati</taxon>
        <taxon>Pseudomonadota</taxon>
        <taxon>Gammaproteobacteria</taxon>
        <taxon>Alteromonadales</taxon>
        <taxon>Idiomarinaceae</taxon>
        <taxon>Aliidiomarina</taxon>
    </lineage>
</organism>
<dbReference type="SUPFAM" id="SSF141868">
    <property type="entry name" value="EAL domain-like"/>
    <property type="match status" value="1"/>
</dbReference>
<dbReference type="Proteomes" id="UP000288405">
    <property type="component" value="Unassembled WGS sequence"/>
</dbReference>
<protein>
    <recommendedName>
        <fullName evidence="1">EAL domain-containing protein</fullName>
    </recommendedName>
</protein>
<dbReference type="RefSeq" id="WP_126777545.1">
    <property type="nucleotide sequence ID" value="NZ_PIPM01000014.1"/>
</dbReference>
<dbReference type="PROSITE" id="PS50883">
    <property type="entry name" value="EAL"/>
    <property type="match status" value="1"/>
</dbReference>
<name>A0A432WBC9_9GAMM</name>
<dbReference type="Pfam" id="PF00563">
    <property type="entry name" value="EAL"/>
    <property type="match status" value="1"/>
</dbReference>
<dbReference type="PANTHER" id="PTHR33121">
    <property type="entry name" value="CYCLIC DI-GMP PHOSPHODIESTERASE PDEF"/>
    <property type="match status" value="1"/>
</dbReference>
<comment type="caution">
    <text evidence="2">The sequence shown here is derived from an EMBL/GenBank/DDBJ whole genome shotgun (WGS) entry which is preliminary data.</text>
</comment>
<sequence>MAVRMLDVLDVPIAEYARSSCPSEGAPAALSDQLREALPHALERQEFELHYQPIFALEPFQLIGMEALLRWRHDYQEPVRPEQFIAAAEDSGDIHAITTWVFTTACRDFARIQRRTGQALQLSFNLSAYCVNHPCFIPWFCELLDDVPHVTEFLHIEITETSALVWTQRLLDFFQRLQVLGISTWLDDFGRGYSNLKYAADLPLKGIKMDRSLLTNVTEDPRSAQFYQDILQLAHNLGLEVTAEGVEQAGELRFLQISRCDYGQGFLFAPAMPIARFMDYVEASKTTGFPNPKEFATLQQTQ</sequence>
<evidence type="ECO:0000313" key="2">
    <source>
        <dbReference type="EMBL" id="RUO29063.1"/>
    </source>
</evidence>